<organism evidence="1 2">
    <name type="scientific">Algoriphagus antarcticus</name>
    <dbReference type="NCBI Taxonomy" id="238540"/>
    <lineage>
        <taxon>Bacteria</taxon>
        <taxon>Pseudomonadati</taxon>
        <taxon>Bacteroidota</taxon>
        <taxon>Cytophagia</taxon>
        <taxon>Cytophagales</taxon>
        <taxon>Cyclobacteriaceae</taxon>
        <taxon>Algoriphagus</taxon>
    </lineage>
</organism>
<accession>A0A3E0E2Z2</accession>
<dbReference type="EMBL" id="QUNF01000002">
    <property type="protein sequence ID" value="REG92657.1"/>
    <property type="molecule type" value="Genomic_DNA"/>
</dbReference>
<dbReference type="Proteomes" id="UP000256405">
    <property type="component" value="Unassembled WGS sequence"/>
</dbReference>
<name>A0A3E0E2Z2_9BACT</name>
<protein>
    <submittedName>
        <fullName evidence="1">Uncharacterized protein</fullName>
    </submittedName>
</protein>
<sequence>MAMATGTIPYNHIDYTITSNSVAIGCLMKIHPGHFRN</sequence>
<comment type="caution">
    <text evidence="1">The sequence shown here is derived from an EMBL/GenBank/DDBJ whole genome shotgun (WGS) entry which is preliminary data.</text>
</comment>
<evidence type="ECO:0000313" key="2">
    <source>
        <dbReference type="Proteomes" id="UP000256405"/>
    </source>
</evidence>
<proteinExistence type="predicted"/>
<dbReference type="AlphaFoldDB" id="A0A3E0E2Z2"/>
<evidence type="ECO:0000313" key="1">
    <source>
        <dbReference type="EMBL" id="REG92657.1"/>
    </source>
</evidence>
<reference evidence="1 2" key="1">
    <citation type="submission" date="2018-08" db="EMBL/GenBank/DDBJ databases">
        <title>Genomic Encyclopedia of Archaeal and Bacterial Type Strains, Phase II (KMG-II): from individual species to whole genera.</title>
        <authorList>
            <person name="Goeker M."/>
        </authorList>
    </citation>
    <scope>NUCLEOTIDE SEQUENCE [LARGE SCALE GENOMIC DNA]</scope>
    <source>
        <strain evidence="1 2">DSM 15986</strain>
    </source>
</reference>
<gene>
    <name evidence="1" type="ORF">C8N25_10255</name>
</gene>
<keyword evidence="2" id="KW-1185">Reference proteome</keyword>